<reference evidence="1" key="1">
    <citation type="submission" date="2018-06" db="EMBL/GenBank/DDBJ databases">
        <authorList>
            <person name="Zhirakovskaya E."/>
        </authorList>
    </citation>
    <scope>NUCLEOTIDE SEQUENCE</scope>
</reference>
<sequence>MTVNFDASALTDGMYSANVCVFSNDPDETLVKVPVNLQVGSSDLIFMDGFEAP</sequence>
<proteinExistence type="predicted"/>
<organism evidence="1">
    <name type="scientific">hydrothermal vent metagenome</name>
    <dbReference type="NCBI Taxonomy" id="652676"/>
    <lineage>
        <taxon>unclassified sequences</taxon>
        <taxon>metagenomes</taxon>
        <taxon>ecological metagenomes</taxon>
    </lineage>
</organism>
<dbReference type="EMBL" id="UOEW01000211">
    <property type="protein sequence ID" value="VAW38727.1"/>
    <property type="molecule type" value="Genomic_DNA"/>
</dbReference>
<dbReference type="AlphaFoldDB" id="A0A3B0VK65"/>
<name>A0A3B0VK65_9ZZZZ</name>
<gene>
    <name evidence="1" type="ORF">MNBD_GAMMA01-776</name>
</gene>
<protein>
    <submittedName>
        <fullName evidence="1">Uncharacterized protein</fullName>
    </submittedName>
</protein>
<evidence type="ECO:0000313" key="1">
    <source>
        <dbReference type="EMBL" id="VAW38727.1"/>
    </source>
</evidence>
<accession>A0A3B0VK65</accession>